<dbReference type="AlphaFoldDB" id="A0A3N1Q1P1"/>
<protein>
    <submittedName>
        <fullName evidence="6">Type IV pilus assembly protein PilA</fullName>
    </submittedName>
</protein>
<evidence type="ECO:0000256" key="4">
    <source>
        <dbReference type="RuleBase" id="RU000389"/>
    </source>
</evidence>
<evidence type="ECO:0000256" key="2">
    <source>
        <dbReference type="ARBA" id="ARBA00005233"/>
    </source>
</evidence>
<comment type="similarity">
    <text evidence="2 4">Belongs to the N-Me-Phe pilin family.</text>
</comment>
<dbReference type="GO" id="GO:0016020">
    <property type="term" value="C:membrane"/>
    <property type="evidence" value="ECO:0007669"/>
    <property type="project" value="UniProtKB-SubCell"/>
</dbReference>
<dbReference type="Pfam" id="PF00114">
    <property type="entry name" value="Pilin"/>
    <property type="match status" value="1"/>
</dbReference>
<evidence type="ECO:0000313" key="6">
    <source>
        <dbReference type="EMBL" id="ROQ30756.1"/>
    </source>
</evidence>
<dbReference type="PANTHER" id="PTHR30093:SF34">
    <property type="entry name" value="PREPILIN PEPTIDASE-DEPENDENT PROTEIN D"/>
    <property type="match status" value="1"/>
</dbReference>
<dbReference type="InterPro" id="IPR045584">
    <property type="entry name" value="Pilin-like"/>
</dbReference>
<dbReference type="RefSeq" id="WP_123420517.1">
    <property type="nucleotide sequence ID" value="NZ_RJUL01000001.1"/>
</dbReference>
<dbReference type="InterPro" id="IPR001082">
    <property type="entry name" value="Pilin"/>
</dbReference>
<accession>A0A3N1Q1P1</accession>
<evidence type="ECO:0000256" key="1">
    <source>
        <dbReference type="ARBA" id="ARBA00004167"/>
    </source>
</evidence>
<dbReference type="GO" id="GO:0007155">
    <property type="term" value="P:cell adhesion"/>
    <property type="evidence" value="ECO:0007669"/>
    <property type="project" value="InterPro"/>
</dbReference>
<dbReference type="EMBL" id="RJUL01000001">
    <property type="protein sequence ID" value="ROQ30756.1"/>
    <property type="molecule type" value="Genomic_DNA"/>
</dbReference>
<dbReference type="Proteomes" id="UP000268033">
    <property type="component" value="Unassembled WGS sequence"/>
</dbReference>
<organism evidence="6 7">
    <name type="scientific">Gallaecimonas pentaromativorans</name>
    <dbReference type="NCBI Taxonomy" id="584787"/>
    <lineage>
        <taxon>Bacteria</taxon>
        <taxon>Pseudomonadati</taxon>
        <taxon>Pseudomonadota</taxon>
        <taxon>Gammaproteobacteria</taxon>
        <taxon>Enterobacterales</taxon>
        <taxon>Gallaecimonadaceae</taxon>
        <taxon>Gallaecimonas</taxon>
    </lineage>
</organism>
<dbReference type="Gene3D" id="3.30.700.10">
    <property type="entry name" value="Glycoprotein, Type 4 Pilin"/>
    <property type="match status" value="1"/>
</dbReference>
<keyword evidence="5" id="KW-0472">Membrane</keyword>
<name>A0A3N1Q1P1_9GAMM</name>
<comment type="subcellular location">
    <subcellularLocation>
        <location evidence="1">Membrane</location>
        <topology evidence="1">Single-pass membrane protein</topology>
    </subcellularLocation>
</comment>
<dbReference type="InterPro" id="IPR012902">
    <property type="entry name" value="N_methyl_site"/>
</dbReference>
<keyword evidence="7" id="KW-1185">Reference proteome</keyword>
<reference evidence="6 7" key="1">
    <citation type="submission" date="2018-11" db="EMBL/GenBank/DDBJ databases">
        <title>Genomic Encyclopedia of Type Strains, Phase IV (KMG-IV): sequencing the most valuable type-strain genomes for metagenomic binning, comparative biology and taxonomic classification.</title>
        <authorList>
            <person name="Goeker M."/>
        </authorList>
    </citation>
    <scope>NUCLEOTIDE SEQUENCE [LARGE SCALE GENOMIC DNA]</scope>
    <source>
        <strain evidence="6 7">DSM 21945</strain>
    </source>
</reference>
<keyword evidence="3" id="KW-0488">Methylation</keyword>
<dbReference type="SUPFAM" id="SSF54523">
    <property type="entry name" value="Pili subunits"/>
    <property type="match status" value="1"/>
</dbReference>
<dbReference type="PROSITE" id="PS00409">
    <property type="entry name" value="PROKAR_NTER_METHYL"/>
    <property type="match status" value="1"/>
</dbReference>
<evidence type="ECO:0000256" key="5">
    <source>
        <dbReference type="SAM" id="Phobius"/>
    </source>
</evidence>
<sequence>MKKQQGFTLIELMIVVAIVGILAAIALPAYQTYTKKAKFSEVVAATGAVKTAVEICAQTQGGTASCAAGTSGIPADITSGNGTKYVDTVTTTAGSPITIQAKAVTTNGLNGETYTLSGTYNNGKVDWSGTCSDTSLC</sequence>
<gene>
    <name evidence="6" type="ORF">EDC28_101448</name>
</gene>
<evidence type="ECO:0000256" key="3">
    <source>
        <dbReference type="ARBA" id="ARBA00022481"/>
    </source>
</evidence>
<dbReference type="NCBIfam" id="TIGR02532">
    <property type="entry name" value="IV_pilin_GFxxxE"/>
    <property type="match status" value="1"/>
</dbReference>
<comment type="caution">
    <text evidence="6">The sequence shown here is derived from an EMBL/GenBank/DDBJ whole genome shotgun (WGS) entry which is preliminary data.</text>
</comment>
<dbReference type="GO" id="GO:0044096">
    <property type="term" value="C:type IV pilus"/>
    <property type="evidence" value="ECO:0007669"/>
    <property type="project" value="TreeGrafter"/>
</dbReference>
<dbReference type="GO" id="GO:0043107">
    <property type="term" value="P:type IV pilus-dependent motility"/>
    <property type="evidence" value="ECO:0007669"/>
    <property type="project" value="TreeGrafter"/>
</dbReference>
<proteinExistence type="inferred from homology"/>
<keyword evidence="4" id="KW-0281">Fimbrium</keyword>
<keyword evidence="5" id="KW-1133">Transmembrane helix</keyword>
<dbReference type="PANTHER" id="PTHR30093">
    <property type="entry name" value="GENERAL SECRETION PATHWAY PROTEIN G"/>
    <property type="match status" value="1"/>
</dbReference>
<feature type="transmembrane region" description="Helical" evidence="5">
    <location>
        <begin position="12"/>
        <end position="30"/>
    </location>
</feature>
<evidence type="ECO:0000313" key="7">
    <source>
        <dbReference type="Proteomes" id="UP000268033"/>
    </source>
</evidence>
<keyword evidence="5" id="KW-0812">Transmembrane</keyword>
<dbReference type="Pfam" id="PF07963">
    <property type="entry name" value="N_methyl"/>
    <property type="match status" value="1"/>
</dbReference>